<dbReference type="CDD" id="cd00754">
    <property type="entry name" value="Ubl_MoaD"/>
    <property type="match status" value="1"/>
</dbReference>
<proteinExistence type="inferred from homology"/>
<dbReference type="InterPro" id="IPR016155">
    <property type="entry name" value="Mopterin_synth/thiamin_S_b"/>
</dbReference>
<dbReference type="InterPro" id="IPR012675">
    <property type="entry name" value="Beta-grasp_dom_sf"/>
</dbReference>
<accession>A0AA94HL76</accession>
<dbReference type="PANTHER" id="PTHR33359">
    <property type="entry name" value="MOLYBDOPTERIN SYNTHASE SULFUR CARRIER SUBUNIT"/>
    <property type="match status" value="1"/>
</dbReference>
<dbReference type="Proteomes" id="UP000198506">
    <property type="component" value="Unassembled WGS sequence"/>
</dbReference>
<dbReference type="InterPro" id="IPR044672">
    <property type="entry name" value="MOCS2A"/>
</dbReference>
<dbReference type="GO" id="GO:0006777">
    <property type="term" value="P:Mo-molybdopterin cofactor biosynthetic process"/>
    <property type="evidence" value="ECO:0007669"/>
    <property type="project" value="InterPro"/>
</dbReference>
<reference evidence="4 5" key="1">
    <citation type="submission" date="2016-10" db="EMBL/GenBank/DDBJ databases">
        <authorList>
            <person name="Varghese N."/>
            <person name="Submissions S."/>
        </authorList>
    </citation>
    <scope>NUCLEOTIDE SEQUENCE [LARGE SCALE GENOMIC DNA]</scope>
    <source>
        <strain evidence="4 5">IAM 15147</strain>
    </source>
</reference>
<sequence length="77" mass="7894">MTRVRYFAAALEATGLDEERRGEQTVGALRAGLVADHPGLAGILSQCAVLVDGSRVDDAASLADAELVDVLPPFAGG</sequence>
<dbReference type="AlphaFoldDB" id="A0AA94HL76"/>
<protein>
    <recommendedName>
        <fullName evidence="3">Molybdopterin synthase sulfur carrier subunit</fullName>
    </recommendedName>
</protein>
<comment type="caution">
    <text evidence="4">The sequence shown here is derived from an EMBL/GenBank/DDBJ whole genome shotgun (WGS) entry which is preliminary data.</text>
</comment>
<evidence type="ECO:0000313" key="4">
    <source>
        <dbReference type="EMBL" id="SFS03700.1"/>
    </source>
</evidence>
<evidence type="ECO:0000256" key="1">
    <source>
        <dbReference type="ARBA" id="ARBA00022741"/>
    </source>
</evidence>
<name>A0AA94HL76_9MICO</name>
<dbReference type="Pfam" id="PF02597">
    <property type="entry name" value="ThiS"/>
    <property type="match status" value="1"/>
</dbReference>
<dbReference type="GO" id="GO:0000166">
    <property type="term" value="F:nucleotide binding"/>
    <property type="evidence" value="ECO:0007669"/>
    <property type="project" value="UniProtKB-KW"/>
</dbReference>
<dbReference type="InterPro" id="IPR003749">
    <property type="entry name" value="ThiS/MoaD-like"/>
</dbReference>
<dbReference type="RefSeq" id="WP_092915984.1">
    <property type="nucleotide sequence ID" value="NZ_FOZN01000001.1"/>
</dbReference>
<dbReference type="EMBL" id="FOZN01000001">
    <property type="protein sequence ID" value="SFS03700.1"/>
    <property type="molecule type" value="Genomic_DNA"/>
</dbReference>
<keyword evidence="1" id="KW-0547">Nucleotide-binding</keyword>
<dbReference type="GO" id="GO:1990133">
    <property type="term" value="C:molybdopterin adenylyltransferase complex"/>
    <property type="evidence" value="ECO:0007669"/>
    <property type="project" value="TreeGrafter"/>
</dbReference>
<evidence type="ECO:0000256" key="3">
    <source>
        <dbReference type="ARBA" id="ARBA00024247"/>
    </source>
</evidence>
<comment type="similarity">
    <text evidence="2">Belongs to the MoaD family.</text>
</comment>
<dbReference type="Gene3D" id="3.10.20.30">
    <property type="match status" value="1"/>
</dbReference>
<dbReference type="SUPFAM" id="SSF54285">
    <property type="entry name" value="MoaD/ThiS"/>
    <property type="match status" value="1"/>
</dbReference>
<keyword evidence="5" id="KW-1185">Reference proteome</keyword>
<evidence type="ECO:0000256" key="2">
    <source>
        <dbReference type="ARBA" id="ARBA00024200"/>
    </source>
</evidence>
<evidence type="ECO:0000313" key="5">
    <source>
        <dbReference type="Proteomes" id="UP000198506"/>
    </source>
</evidence>
<organism evidence="4 5">
    <name type="scientific">Agrococcus baldri</name>
    <dbReference type="NCBI Taxonomy" id="153730"/>
    <lineage>
        <taxon>Bacteria</taxon>
        <taxon>Bacillati</taxon>
        <taxon>Actinomycetota</taxon>
        <taxon>Actinomycetes</taxon>
        <taxon>Micrococcales</taxon>
        <taxon>Microbacteriaceae</taxon>
        <taxon>Agrococcus</taxon>
    </lineage>
</organism>
<gene>
    <name evidence="4" type="ORF">SAMN04487783_0774</name>
</gene>
<dbReference type="PANTHER" id="PTHR33359:SF1">
    <property type="entry name" value="MOLYBDOPTERIN SYNTHASE SULFUR CARRIER SUBUNIT"/>
    <property type="match status" value="1"/>
</dbReference>